<evidence type="ECO:0000256" key="1">
    <source>
        <dbReference type="SAM" id="MobiDB-lite"/>
    </source>
</evidence>
<keyword evidence="4" id="KW-1185">Reference proteome</keyword>
<feature type="region of interest" description="Disordered" evidence="1">
    <location>
        <begin position="85"/>
        <end position="124"/>
    </location>
</feature>
<comment type="caution">
    <text evidence="3">The sequence shown here is derived from an EMBL/GenBank/DDBJ whole genome shotgun (WGS) entry which is preliminary data.</text>
</comment>
<keyword evidence="2" id="KW-1133">Transmembrane helix</keyword>
<sequence>MALLRYSVLRLALLVVIAVVLYQVGMRSIQLVVVAALLALMVSYILLGGPRESAAVEIAERRARRAAGGERFSRGIEDDAAAEDARIDGAAAGPSPLPADLEKPTHATPQKPVATTSDGEPERE</sequence>
<accession>A0A2A9E5K2</accession>
<dbReference type="RefSeq" id="WP_098455219.1">
    <property type="nucleotide sequence ID" value="NZ_PDJG01000001.1"/>
</dbReference>
<gene>
    <name evidence="3" type="ORF">ATL42_2037</name>
</gene>
<dbReference type="AlphaFoldDB" id="A0A2A9E5K2"/>
<dbReference type="EMBL" id="PDJG01000001">
    <property type="protein sequence ID" value="PFG34134.1"/>
    <property type="molecule type" value="Genomic_DNA"/>
</dbReference>
<keyword evidence="2" id="KW-0812">Transmembrane</keyword>
<protein>
    <submittedName>
        <fullName evidence="3">Uncharacterized protein DUF4229</fullName>
    </submittedName>
</protein>
<name>A0A2A9E5K2_9MICO</name>
<evidence type="ECO:0000313" key="3">
    <source>
        <dbReference type="EMBL" id="PFG34134.1"/>
    </source>
</evidence>
<evidence type="ECO:0000313" key="4">
    <source>
        <dbReference type="Proteomes" id="UP000225548"/>
    </source>
</evidence>
<feature type="transmembrane region" description="Helical" evidence="2">
    <location>
        <begin position="7"/>
        <end position="23"/>
    </location>
</feature>
<reference evidence="3 4" key="1">
    <citation type="submission" date="2017-10" db="EMBL/GenBank/DDBJ databases">
        <title>Sequencing the genomes of 1000 actinobacteria strains.</title>
        <authorList>
            <person name="Klenk H.-P."/>
        </authorList>
    </citation>
    <scope>NUCLEOTIDE SEQUENCE [LARGE SCALE GENOMIC DNA]</scope>
    <source>
        <strain evidence="3 4">DSM 18966</strain>
    </source>
</reference>
<organism evidence="3 4">
    <name type="scientific">Sanguibacter antarcticus</name>
    <dbReference type="NCBI Taxonomy" id="372484"/>
    <lineage>
        <taxon>Bacteria</taxon>
        <taxon>Bacillati</taxon>
        <taxon>Actinomycetota</taxon>
        <taxon>Actinomycetes</taxon>
        <taxon>Micrococcales</taxon>
        <taxon>Sanguibacteraceae</taxon>
        <taxon>Sanguibacter</taxon>
    </lineage>
</organism>
<dbReference type="Proteomes" id="UP000225548">
    <property type="component" value="Unassembled WGS sequence"/>
</dbReference>
<feature type="transmembrane region" description="Helical" evidence="2">
    <location>
        <begin position="29"/>
        <end position="47"/>
    </location>
</feature>
<evidence type="ECO:0000256" key="2">
    <source>
        <dbReference type="SAM" id="Phobius"/>
    </source>
</evidence>
<dbReference type="Pfam" id="PF14012">
    <property type="entry name" value="DUF4229"/>
    <property type="match status" value="1"/>
</dbReference>
<dbReference type="InterPro" id="IPR025323">
    <property type="entry name" value="DUF4229"/>
</dbReference>
<keyword evidence="2" id="KW-0472">Membrane</keyword>
<proteinExistence type="predicted"/>